<reference evidence="2 3" key="1">
    <citation type="journal article" date="2010" name="Science">
        <title>Genomic comparison of the ants Camponotus floridanus and Harpegnathos saltator.</title>
        <authorList>
            <person name="Bonasio R."/>
            <person name="Zhang G."/>
            <person name="Ye C."/>
            <person name="Mutti N.S."/>
            <person name="Fang X."/>
            <person name="Qin N."/>
            <person name="Donahue G."/>
            <person name="Yang P."/>
            <person name="Li Q."/>
            <person name="Li C."/>
            <person name="Zhang P."/>
            <person name="Huang Z."/>
            <person name="Berger S.L."/>
            <person name="Reinberg D."/>
            <person name="Wang J."/>
            <person name="Liebig J."/>
        </authorList>
    </citation>
    <scope>NUCLEOTIDE SEQUENCE [LARGE SCALE GENOMIC DNA]</scope>
    <source>
        <strain evidence="3">C129</strain>
    </source>
</reference>
<feature type="non-terminal residue" evidence="2">
    <location>
        <position position="61"/>
    </location>
</feature>
<proteinExistence type="predicted"/>
<keyword evidence="3" id="KW-1185">Reference proteome</keyword>
<evidence type="ECO:0000313" key="2">
    <source>
        <dbReference type="EMBL" id="EFN73229.1"/>
    </source>
</evidence>
<evidence type="ECO:0000313" key="1">
    <source>
        <dbReference type="EMBL" id="EFN64381.1"/>
    </source>
</evidence>
<dbReference type="AlphaFoldDB" id="E2A010"/>
<accession>E2A010</accession>
<evidence type="ECO:0000313" key="3">
    <source>
        <dbReference type="Proteomes" id="UP000000311"/>
    </source>
</evidence>
<protein>
    <submittedName>
        <fullName evidence="2">Uncharacterized protein</fullName>
    </submittedName>
</protein>
<feature type="non-terminal residue" evidence="2">
    <location>
        <position position="1"/>
    </location>
</feature>
<dbReference type="Proteomes" id="UP000000311">
    <property type="component" value="Unassembled WGS sequence"/>
</dbReference>
<sequence>KVSANVHVINIISGDNDVMPLHLFKKGEIITKEVYLRILRTKPRVNRGWKLSRKPYIFQQD</sequence>
<dbReference type="EMBL" id="GL435536">
    <property type="protein sequence ID" value="EFN73229.1"/>
    <property type="molecule type" value="Genomic_DNA"/>
</dbReference>
<organism evidence="3">
    <name type="scientific">Camponotus floridanus</name>
    <name type="common">Florida carpenter ant</name>
    <dbReference type="NCBI Taxonomy" id="104421"/>
    <lineage>
        <taxon>Eukaryota</taxon>
        <taxon>Metazoa</taxon>
        <taxon>Ecdysozoa</taxon>
        <taxon>Arthropoda</taxon>
        <taxon>Hexapoda</taxon>
        <taxon>Insecta</taxon>
        <taxon>Pterygota</taxon>
        <taxon>Neoptera</taxon>
        <taxon>Endopterygota</taxon>
        <taxon>Hymenoptera</taxon>
        <taxon>Apocrita</taxon>
        <taxon>Aculeata</taxon>
        <taxon>Formicoidea</taxon>
        <taxon>Formicidae</taxon>
        <taxon>Formicinae</taxon>
        <taxon>Camponotus</taxon>
    </lineage>
</organism>
<dbReference type="EMBL" id="GL441706">
    <property type="protein sequence ID" value="EFN64381.1"/>
    <property type="molecule type" value="Genomic_DNA"/>
</dbReference>
<name>E2A010_CAMFO</name>
<gene>
    <name evidence="1" type="ORF">EAG_12548</name>
    <name evidence="2" type="ORF">EAG_15514</name>
</gene>